<evidence type="ECO:0000256" key="5">
    <source>
        <dbReference type="ARBA" id="ARBA00022927"/>
    </source>
</evidence>
<feature type="domain" description="60S ribosomal export protein NMD3 OB-fold" evidence="10">
    <location>
        <begin position="308"/>
        <end position="393"/>
    </location>
</feature>
<reference evidence="12 13" key="1">
    <citation type="submission" date="2020-12" db="EMBL/GenBank/DDBJ databases">
        <title>Metabolic potential, ecology and presence of endohyphal bacteria is reflected in genomic diversity of Mucoromycotina.</title>
        <authorList>
            <person name="Muszewska A."/>
            <person name="Okrasinska A."/>
            <person name="Steczkiewicz K."/>
            <person name="Drgas O."/>
            <person name="Orlowska M."/>
            <person name="Perlinska-Lenart U."/>
            <person name="Aleksandrzak-Piekarczyk T."/>
            <person name="Szatraj K."/>
            <person name="Zielenkiewicz U."/>
            <person name="Pilsyk S."/>
            <person name="Malc E."/>
            <person name="Mieczkowski P."/>
            <person name="Kruszewska J.S."/>
            <person name="Biernat P."/>
            <person name="Pawlowska J."/>
        </authorList>
    </citation>
    <scope>NUCLEOTIDE SEQUENCE [LARGE SCALE GENOMIC DNA]</scope>
    <source>
        <strain evidence="12 13">CBS 142.35</strain>
    </source>
</reference>
<protein>
    <recommendedName>
        <fullName evidence="2 7">60S ribosomal export protein NMD3</fullName>
    </recommendedName>
</protein>
<comment type="function">
    <text evidence="7">Acts as an adapter for the XPO1/CRM1-mediated export of the 60S ribosomal subunit.</text>
</comment>
<evidence type="ECO:0000256" key="6">
    <source>
        <dbReference type="ARBA" id="ARBA00023242"/>
    </source>
</evidence>
<dbReference type="InterPro" id="IPR039768">
    <property type="entry name" value="Nmd3"/>
</dbReference>
<organism evidence="12 13">
    <name type="scientific">Circinella minor</name>
    <dbReference type="NCBI Taxonomy" id="1195481"/>
    <lineage>
        <taxon>Eukaryota</taxon>
        <taxon>Fungi</taxon>
        <taxon>Fungi incertae sedis</taxon>
        <taxon>Mucoromycota</taxon>
        <taxon>Mucoromycotina</taxon>
        <taxon>Mucoromycetes</taxon>
        <taxon>Mucorales</taxon>
        <taxon>Lichtheimiaceae</taxon>
        <taxon>Circinella</taxon>
    </lineage>
</organism>
<dbReference type="GO" id="GO:0005737">
    <property type="term" value="C:cytoplasm"/>
    <property type="evidence" value="ECO:0007669"/>
    <property type="project" value="UniProtKB-SubCell"/>
</dbReference>
<evidence type="ECO:0000259" key="10">
    <source>
        <dbReference type="Pfam" id="PF21192"/>
    </source>
</evidence>
<dbReference type="OrthoDB" id="203821at2759"/>
<dbReference type="GO" id="GO:0015031">
    <property type="term" value="P:protein transport"/>
    <property type="evidence" value="ECO:0007669"/>
    <property type="project" value="UniProtKB-KW"/>
</dbReference>
<evidence type="ECO:0000313" key="13">
    <source>
        <dbReference type="Proteomes" id="UP000646827"/>
    </source>
</evidence>
<dbReference type="AlphaFoldDB" id="A0A8H7S136"/>
<keyword evidence="13" id="KW-1185">Reference proteome</keyword>
<evidence type="ECO:0000256" key="4">
    <source>
        <dbReference type="ARBA" id="ARBA00022490"/>
    </source>
</evidence>
<dbReference type="Pfam" id="PF21192">
    <property type="entry name" value="OB_NMD3"/>
    <property type="match status" value="1"/>
</dbReference>
<evidence type="ECO:0000259" key="9">
    <source>
        <dbReference type="Pfam" id="PF04981"/>
    </source>
</evidence>
<keyword evidence="5 7" id="KW-0653">Protein transport</keyword>
<dbReference type="EMBL" id="JAEPRB010000131">
    <property type="protein sequence ID" value="KAG2220744.1"/>
    <property type="molecule type" value="Genomic_DNA"/>
</dbReference>
<proteinExistence type="inferred from homology"/>
<feature type="domain" description="60S ribosomal export protein NMD3 SH3" evidence="11">
    <location>
        <begin position="244"/>
        <end position="291"/>
    </location>
</feature>
<keyword evidence="3 7" id="KW-0813">Transport</keyword>
<comment type="caution">
    <text evidence="12">The sequence shown here is derived from an EMBL/GenBank/DDBJ whole genome shotgun (WGS) entry which is preliminary data.</text>
</comment>
<evidence type="ECO:0000256" key="2">
    <source>
        <dbReference type="ARBA" id="ARBA00017035"/>
    </source>
</evidence>
<dbReference type="GO" id="GO:0043023">
    <property type="term" value="F:ribosomal large subunit binding"/>
    <property type="evidence" value="ECO:0007669"/>
    <property type="project" value="InterPro"/>
</dbReference>
<gene>
    <name evidence="12" type="ORF">INT45_007356</name>
</gene>
<comment type="similarity">
    <text evidence="1 7">Belongs to the NMD3 family.</text>
</comment>
<accession>A0A8H7S136</accession>
<name>A0A8H7S136_9FUNG</name>
<dbReference type="InterPro" id="IPR007064">
    <property type="entry name" value="Nmd3_N"/>
</dbReference>
<dbReference type="GO" id="GO:0000055">
    <property type="term" value="P:ribosomal large subunit export from nucleus"/>
    <property type="evidence" value="ECO:0007669"/>
    <property type="project" value="TreeGrafter"/>
</dbReference>
<evidence type="ECO:0000256" key="7">
    <source>
        <dbReference type="RuleBase" id="RU364108"/>
    </source>
</evidence>
<dbReference type="InterPro" id="IPR048898">
    <property type="entry name" value="OB_NMD3"/>
</dbReference>
<dbReference type="Pfam" id="PF21193">
    <property type="entry name" value="NMD_SH3"/>
    <property type="match status" value="1"/>
</dbReference>
<evidence type="ECO:0000259" key="11">
    <source>
        <dbReference type="Pfam" id="PF21193"/>
    </source>
</evidence>
<sequence length="521" mass="59726">MDYNPVVTEQLILVRCGAPTPPNQANMCVNCIRNEVDITEGIPKQVHIHFCRNCERYLQPPGIWIVAELESRELLTLCLKKLKGLNKVRLVDAGFIWTEPHSRRVKVKLTIQKEVFANTILQQVFEVEYVVSTQQCDDCTRLAAQNTWKAAVQVRQKVEHKRTFLYLEQLILKHNAHKDTTNIRETKDGIDFYYGHRANAVKMLEFLSAVVPIKYKTSEQLISTDIHTSVSNYKFTYSVEIVPVCKDDLVCLPRKVANGLGNISPLLLCTRVGNTIHLVDTNTLNSADINTNIYWRTPFLPLASAKTLTEYYVLDVEPLGPVKGRQVLADVHVARMSDFGHNDNEFIARSHLGAVLNPGDTVLGYDLSHSNFNNEEFDKLDRGNLPDVILVRKSYPQRRKKHKQRGWKIQQLAKEVDDMLPRKQDVARVENDMEMFMRDIEEDPEFRSTINIFKDKNGKTITQPNVPEQHDPNTMTDSSDIEEEDFPEISLEEMLDEMQLNNNNNAHPHSEAQGDEDVMMT</sequence>
<evidence type="ECO:0000256" key="8">
    <source>
        <dbReference type="SAM" id="MobiDB-lite"/>
    </source>
</evidence>
<comment type="subcellular location">
    <subcellularLocation>
        <location evidence="7">Cytoplasm</location>
    </subcellularLocation>
    <subcellularLocation>
        <location evidence="7">Nucleus</location>
    </subcellularLocation>
</comment>
<dbReference type="Proteomes" id="UP000646827">
    <property type="component" value="Unassembled WGS sequence"/>
</dbReference>
<dbReference type="PANTHER" id="PTHR12746:SF2">
    <property type="entry name" value="60S RIBOSOMAL EXPORT PROTEIN NMD3"/>
    <property type="match status" value="1"/>
</dbReference>
<keyword evidence="4 7" id="KW-0963">Cytoplasm</keyword>
<dbReference type="GO" id="GO:0005634">
    <property type="term" value="C:nucleus"/>
    <property type="evidence" value="ECO:0007669"/>
    <property type="project" value="UniProtKB-SubCell"/>
</dbReference>
<keyword evidence="6 7" id="KW-0539">Nucleus</keyword>
<dbReference type="PANTHER" id="PTHR12746">
    <property type="entry name" value="NONSENSE-MEDIATED MRNA DECAY PROTEIN 3"/>
    <property type="match status" value="1"/>
</dbReference>
<feature type="compositionally biased region" description="Polar residues" evidence="8">
    <location>
        <begin position="459"/>
        <end position="478"/>
    </location>
</feature>
<feature type="domain" description="Nmd3 N-terminal" evidence="9">
    <location>
        <begin position="14"/>
        <end position="241"/>
    </location>
</feature>
<feature type="region of interest" description="Disordered" evidence="8">
    <location>
        <begin position="498"/>
        <end position="521"/>
    </location>
</feature>
<evidence type="ECO:0000256" key="1">
    <source>
        <dbReference type="ARBA" id="ARBA00009794"/>
    </source>
</evidence>
<feature type="region of interest" description="Disordered" evidence="8">
    <location>
        <begin position="457"/>
        <end position="485"/>
    </location>
</feature>
<evidence type="ECO:0000313" key="12">
    <source>
        <dbReference type="EMBL" id="KAG2220744.1"/>
    </source>
</evidence>
<dbReference type="Pfam" id="PF04981">
    <property type="entry name" value="NMD3"/>
    <property type="match status" value="1"/>
</dbReference>
<evidence type="ECO:0000256" key="3">
    <source>
        <dbReference type="ARBA" id="ARBA00022448"/>
    </source>
</evidence>
<dbReference type="InterPro" id="IPR048899">
    <property type="entry name" value="NMD_SH3"/>
</dbReference>